<dbReference type="PANTHER" id="PTHR23117">
    <property type="entry name" value="GUANYLATE KINASE-RELATED"/>
    <property type="match status" value="1"/>
</dbReference>
<dbReference type="SMART" id="SM00072">
    <property type="entry name" value="GuKc"/>
    <property type="match status" value="1"/>
</dbReference>
<dbReference type="Pfam" id="PF00625">
    <property type="entry name" value="Guanylate_kin"/>
    <property type="match status" value="1"/>
</dbReference>
<dbReference type="PROSITE" id="PS50052">
    <property type="entry name" value="GUANYLATE_KINASE_2"/>
    <property type="match status" value="1"/>
</dbReference>
<feature type="domain" description="Guanylate kinase-like" evidence="9">
    <location>
        <begin position="2"/>
        <end position="210"/>
    </location>
</feature>
<dbReference type="FunFam" id="3.30.63.10:FF:000002">
    <property type="entry name" value="Guanylate kinase 1"/>
    <property type="match status" value="1"/>
</dbReference>
<proteinExistence type="inferred from homology"/>
<comment type="caution">
    <text evidence="10">The sequence shown here is derived from an EMBL/GenBank/DDBJ whole genome shotgun (WGS) entry which is preliminary data.</text>
</comment>
<accession>L1QQ36</accession>
<dbReference type="EC" id="2.7.4.8" evidence="3"/>
<dbReference type="eggNOG" id="COG0194">
    <property type="taxonomic scope" value="Bacteria"/>
</dbReference>
<evidence type="ECO:0000256" key="4">
    <source>
        <dbReference type="ARBA" id="ARBA00016296"/>
    </source>
</evidence>
<dbReference type="PATRIC" id="fig|545697.3.peg.81"/>
<evidence type="ECO:0000313" key="11">
    <source>
        <dbReference type="Proteomes" id="UP000010420"/>
    </source>
</evidence>
<dbReference type="HOGENOM" id="CLU_001715_1_2_9"/>
<evidence type="ECO:0000259" key="9">
    <source>
        <dbReference type="PROSITE" id="PS50052"/>
    </source>
</evidence>
<comment type="similarity">
    <text evidence="2">Belongs to the guanylate kinase family.</text>
</comment>
<dbReference type="InterPro" id="IPR008144">
    <property type="entry name" value="Guanylate_kin-like_dom"/>
</dbReference>
<organism evidence="10 11">
    <name type="scientific">Clostridium celatum DSM 1785</name>
    <dbReference type="NCBI Taxonomy" id="545697"/>
    <lineage>
        <taxon>Bacteria</taxon>
        <taxon>Bacillati</taxon>
        <taxon>Bacillota</taxon>
        <taxon>Clostridia</taxon>
        <taxon>Eubacteriales</taxon>
        <taxon>Clostridiaceae</taxon>
        <taxon>Clostridium</taxon>
    </lineage>
</organism>
<keyword evidence="5" id="KW-0808">Transferase</keyword>
<dbReference type="RefSeq" id="WP_005209761.1">
    <property type="nucleotide sequence ID" value="NZ_KB291598.1"/>
</dbReference>
<dbReference type="PANTHER" id="PTHR23117:SF13">
    <property type="entry name" value="GUANYLATE KINASE"/>
    <property type="match status" value="1"/>
</dbReference>
<dbReference type="EMBL" id="AMEZ01000003">
    <property type="protein sequence ID" value="EKY29672.1"/>
    <property type="molecule type" value="Genomic_DNA"/>
</dbReference>
<evidence type="ECO:0000256" key="1">
    <source>
        <dbReference type="ARBA" id="ARBA00003531"/>
    </source>
</evidence>
<sequence length="215" mass="24504">MNKLFILVGPSAAGKSLISNFLVHKDITILNNLINQVDDSSKLAMLENLNLVIDNLNKSPFRKIITSTSRNPRENETHGTDYYFYDRVDFESKINNGDFLEYVENFGNYYGTCLNSINSSLLNGNSIIVLDDKGAIKMKELLNTQAITIYLDVPVDVMEKRMSFRNDDTLSMITRTTNLHIMSYKDKSDFVINANNRIDFVLLDLVEIIKNTISK</sequence>
<name>L1QQ36_9CLOT</name>
<evidence type="ECO:0000313" key="10">
    <source>
        <dbReference type="EMBL" id="EKY29672.1"/>
    </source>
</evidence>
<keyword evidence="11" id="KW-1185">Reference proteome</keyword>
<dbReference type="Gene3D" id="3.40.50.300">
    <property type="entry name" value="P-loop containing nucleotide triphosphate hydrolases"/>
    <property type="match status" value="1"/>
</dbReference>
<dbReference type="OrthoDB" id="9808150at2"/>
<dbReference type="AlphaFoldDB" id="L1QQ36"/>
<evidence type="ECO:0000256" key="3">
    <source>
        <dbReference type="ARBA" id="ARBA00012961"/>
    </source>
</evidence>
<dbReference type="InterPro" id="IPR027417">
    <property type="entry name" value="P-loop_NTPase"/>
</dbReference>
<dbReference type="Proteomes" id="UP000010420">
    <property type="component" value="Unassembled WGS sequence"/>
</dbReference>
<gene>
    <name evidence="10" type="ORF">HMPREF0216_00080</name>
</gene>
<dbReference type="InterPro" id="IPR008145">
    <property type="entry name" value="GK/Ca_channel_bsu"/>
</dbReference>
<evidence type="ECO:0000256" key="5">
    <source>
        <dbReference type="ARBA" id="ARBA00022679"/>
    </source>
</evidence>
<evidence type="ECO:0000256" key="2">
    <source>
        <dbReference type="ARBA" id="ARBA00005790"/>
    </source>
</evidence>
<comment type="catalytic activity">
    <reaction evidence="8">
        <text>GMP + ATP = GDP + ADP</text>
        <dbReference type="Rhea" id="RHEA:20780"/>
        <dbReference type="ChEBI" id="CHEBI:30616"/>
        <dbReference type="ChEBI" id="CHEBI:58115"/>
        <dbReference type="ChEBI" id="CHEBI:58189"/>
        <dbReference type="ChEBI" id="CHEBI:456216"/>
        <dbReference type="EC" id="2.7.4.8"/>
    </reaction>
</comment>
<dbReference type="SUPFAM" id="SSF52540">
    <property type="entry name" value="P-loop containing nucleoside triphosphate hydrolases"/>
    <property type="match status" value="1"/>
</dbReference>
<dbReference type="STRING" id="545697.HMPREF0216_00080"/>
<evidence type="ECO:0000256" key="6">
    <source>
        <dbReference type="ARBA" id="ARBA00022777"/>
    </source>
</evidence>
<keyword evidence="6 10" id="KW-0418">Kinase</keyword>
<dbReference type="GO" id="GO:0004385">
    <property type="term" value="F:GMP kinase activity"/>
    <property type="evidence" value="ECO:0007669"/>
    <property type="project" value="UniProtKB-EC"/>
</dbReference>
<comment type="function">
    <text evidence="1">Essential for recycling GMP and indirectly, cGMP.</text>
</comment>
<evidence type="ECO:0000256" key="7">
    <source>
        <dbReference type="ARBA" id="ARBA00030128"/>
    </source>
</evidence>
<protein>
    <recommendedName>
        <fullName evidence="4">Guanylate kinase</fullName>
        <ecNumber evidence="3">2.7.4.8</ecNumber>
    </recommendedName>
    <alternativeName>
        <fullName evidence="7">GMP kinase</fullName>
    </alternativeName>
</protein>
<dbReference type="GO" id="GO:0005829">
    <property type="term" value="C:cytosol"/>
    <property type="evidence" value="ECO:0007669"/>
    <property type="project" value="TreeGrafter"/>
</dbReference>
<evidence type="ECO:0000256" key="8">
    <source>
        <dbReference type="ARBA" id="ARBA00048594"/>
    </source>
</evidence>
<reference evidence="10 11" key="1">
    <citation type="submission" date="2012-05" db="EMBL/GenBank/DDBJ databases">
        <authorList>
            <person name="Weinstock G."/>
            <person name="Sodergren E."/>
            <person name="Lobos E.A."/>
            <person name="Fulton L."/>
            <person name="Fulton R."/>
            <person name="Courtney L."/>
            <person name="Fronick C."/>
            <person name="O'Laughlin M."/>
            <person name="Godfrey J."/>
            <person name="Wilson R.M."/>
            <person name="Miner T."/>
            <person name="Farmer C."/>
            <person name="Delehaunty K."/>
            <person name="Cordes M."/>
            <person name="Minx P."/>
            <person name="Tomlinson C."/>
            <person name="Chen J."/>
            <person name="Wollam A."/>
            <person name="Pepin K.H."/>
            <person name="Bhonagiri V."/>
            <person name="Zhang X."/>
            <person name="Suruliraj S."/>
            <person name="Warren W."/>
            <person name="Mitreva M."/>
            <person name="Mardis E.R."/>
            <person name="Wilson R.K."/>
        </authorList>
    </citation>
    <scope>NUCLEOTIDE SEQUENCE [LARGE SCALE GENOMIC DNA]</scope>
    <source>
        <strain evidence="10 11">DSM 1785</strain>
    </source>
</reference>